<organism evidence="3 4">
    <name type="scientific">Exiguobacterium aestuarii</name>
    <dbReference type="NCBI Taxonomy" id="273527"/>
    <lineage>
        <taxon>Bacteria</taxon>
        <taxon>Bacillati</taxon>
        <taxon>Bacillota</taxon>
        <taxon>Bacilli</taxon>
        <taxon>Bacillales</taxon>
        <taxon>Bacillales Family XII. Incertae Sedis</taxon>
        <taxon>Exiguobacterium</taxon>
    </lineage>
</organism>
<proteinExistence type="predicted"/>
<dbReference type="Proteomes" id="UP001596439">
    <property type="component" value="Unassembled WGS sequence"/>
</dbReference>
<dbReference type="InterPro" id="IPR029033">
    <property type="entry name" value="His_PPase_superfam"/>
</dbReference>
<dbReference type="PANTHER" id="PTHR48100">
    <property type="entry name" value="BROAD-SPECIFICITY PHOSPHATASE YOR283W-RELATED"/>
    <property type="match status" value="1"/>
</dbReference>
<dbReference type="Pfam" id="PF00300">
    <property type="entry name" value="His_Phos_1"/>
    <property type="match status" value="1"/>
</dbReference>
<name>A0ABW2PJT5_9BACL</name>
<evidence type="ECO:0000256" key="2">
    <source>
        <dbReference type="ARBA" id="ARBA00023235"/>
    </source>
</evidence>
<comment type="caution">
    <text evidence="3">The sequence shown here is derived from an EMBL/GenBank/DDBJ whole genome shotgun (WGS) entry which is preliminary data.</text>
</comment>
<dbReference type="CDD" id="cd07067">
    <property type="entry name" value="HP_PGM_like"/>
    <property type="match status" value="1"/>
</dbReference>
<evidence type="ECO:0000256" key="1">
    <source>
        <dbReference type="ARBA" id="ARBA00023152"/>
    </source>
</evidence>
<sequence length="206" mass="23464">MLQLYIVRHGQTEWNKEGRLQGRQNSQLTSEGVLNAEKLGNRLRTIKFESVYVSPSGRAVQTLEAMNVSLDTPVHILDDLNEISFGDWEGKAEHEIERMDVFETFWSNPSQYDPQSNQGEELIAFTSRISKVIHQIIQSNEHGNVLIVTHGMVIQAILREVRQVNLSELWFDDEIEGTSLSIIEFSTQGFKEMLIGDTSHQLSGTY</sequence>
<evidence type="ECO:0000313" key="3">
    <source>
        <dbReference type="EMBL" id="MFC7389643.1"/>
    </source>
</evidence>
<keyword evidence="1" id="KW-0324">Glycolysis</keyword>
<accession>A0ABW2PJT5</accession>
<dbReference type="PANTHER" id="PTHR48100:SF1">
    <property type="entry name" value="HISTIDINE PHOSPHATASE FAMILY PROTEIN-RELATED"/>
    <property type="match status" value="1"/>
</dbReference>
<gene>
    <name evidence="3" type="ORF">ACFQO8_05755</name>
</gene>
<keyword evidence="2" id="KW-0413">Isomerase</keyword>
<keyword evidence="3" id="KW-0378">Hydrolase</keyword>
<dbReference type="InterPro" id="IPR013078">
    <property type="entry name" value="His_Pase_superF_clade-1"/>
</dbReference>
<reference evidence="4" key="1">
    <citation type="journal article" date="2019" name="Int. J. Syst. Evol. Microbiol.">
        <title>The Global Catalogue of Microorganisms (GCM) 10K type strain sequencing project: providing services to taxonomists for standard genome sequencing and annotation.</title>
        <authorList>
            <consortium name="The Broad Institute Genomics Platform"/>
            <consortium name="The Broad Institute Genome Sequencing Center for Infectious Disease"/>
            <person name="Wu L."/>
            <person name="Ma J."/>
        </authorList>
    </citation>
    <scope>NUCLEOTIDE SEQUENCE [LARGE SCALE GENOMIC DNA]</scope>
    <source>
        <strain evidence="4">CCUG 55590</strain>
    </source>
</reference>
<dbReference type="GO" id="GO:0016787">
    <property type="term" value="F:hydrolase activity"/>
    <property type="evidence" value="ECO:0007669"/>
    <property type="project" value="UniProtKB-KW"/>
</dbReference>
<dbReference type="InterPro" id="IPR050275">
    <property type="entry name" value="PGM_Phosphatase"/>
</dbReference>
<dbReference type="RefSeq" id="WP_214787690.1">
    <property type="nucleotide sequence ID" value="NZ_JANIEL010000039.1"/>
</dbReference>
<dbReference type="InterPro" id="IPR001345">
    <property type="entry name" value="PG/BPGM_mutase_AS"/>
</dbReference>
<evidence type="ECO:0000313" key="4">
    <source>
        <dbReference type="Proteomes" id="UP001596439"/>
    </source>
</evidence>
<dbReference type="SUPFAM" id="SSF53254">
    <property type="entry name" value="Phosphoglycerate mutase-like"/>
    <property type="match status" value="1"/>
</dbReference>
<dbReference type="EC" id="3.1.3.-" evidence="3"/>
<protein>
    <submittedName>
        <fullName evidence="3">Histidine phosphatase family protein</fullName>
        <ecNumber evidence="3">3.1.3.-</ecNumber>
    </submittedName>
</protein>
<dbReference type="SMART" id="SM00855">
    <property type="entry name" value="PGAM"/>
    <property type="match status" value="1"/>
</dbReference>
<dbReference type="PROSITE" id="PS00175">
    <property type="entry name" value="PG_MUTASE"/>
    <property type="match status" value="1"/>
</dbReference>
<dbReference type="EMBL" id="JBHTCE010000001">
    <property type="protein sequence ID" value="MFC7389643.1"/>
    <property type="molecule type" value="Genomic_DNA"/>
</dbReference>
<dbReference type="Gene3D" id="3.40.50.1240">
    <property type="entry name" value="Phosphoglycerate mutase-like"/>
    <property type="match status" value="1"/>
</dbReference>
<keyword evidence="4" id="KW-1185">Reference proteome</keyword>